<accession>A0A178ZVP1</accession>
<dbReference type="GO" id="GO:0032259">
    <property type="term" value="P:methylation"/>
    <property type="evidence" value="ECO:0007669"/>
    <property type="project" value="UniProtKB-KW"/>
</dbReference>
<feature type="binding site" evidence="5">
    <location>
        <position position="147"/>
    </location>
    <ligand>
        <name>S-adenosyl-L-methionine</name>
        <dbReference type="ChEBI" id="CHEBI:59789"/>
    </ligand>
</feature>
<dbReference type="EC" id="2.1.1.-" evidence="5"/>
<keyword evidence="5" id="KW-0460">Magnesium</keyword>
<gene>
    <name evidence="5" type="primary">COQ3</name>
    <name evidence="6" type="ORF">AYL99_03004</name>
</gene>
<feature type="binding site" evidence="5">
    <location>
        <position position="198"/>
    </location>
    <ligand>
        <name>S-adenosyl-L-methionine</name>
        <dbReference type="ChEBI" id="CHEBI:59789"/>
    </ligand>
</feature>
<dbReference type="RefSeq" id="XP_018697144.1">
    <property type="nucleotide sequence ID" value="XM_018834520.1"/>
</dbReference>
<comment type="function">
    <text evidence="5">O-methyltransferase required for two non-consecutive steps during ubiquinone biosynthesis. Catalyzes the 2 O-methylation of 3,4-dihydroxy-5-(all-trans-polyprenyl)benzoic acid into 4-hydroxy-3-methoxy-5-(all-trans-polyprenyl)benzoic acid. Also catalyzes the last step of ubiquinone biosynthesis by mediating methylation of 3-demethylubiquinone into ubiquinone. Also able to mediate the methylation of 3-demethylubiquinol into ubiquinol.</text>
</comment>
<feature type="binding site" evidence="5">
    <location>
        <position position="202"/>
    </location>
    <ligand>
        <name>Mg(2+)</name>
        <dbReference type="ChEBI" id="CHEBI:18420"/>
    </ligand>
</feature>
<comment type="catalytic activity">
    <reaction evidence="5">
        <text>a 3,4-dihydroxy-5-(all-trans-polyprenyl)benzoate + S-adenosyl-L-methionine = a 4-hydroxy-3-methoxy-5-(all-trans-polyprenyl)benzoate + S-adenosyl-L-homocysteine + H(+)</text>
        <dbReference type="Rhea" id="RHEA:44452"/>
        <dbReference type="Rhea" id="RHEA-COMP:10930"/>
        <dbReference type="Rhea" id="RHEA-COMP:10931"/>
        <dbReference type="ChEBI" id="CHEBI:15378"/>
        <dbReference type="ChEBI" id="CHEBI:57856"/>
        <dbReference type="ChEBI" id="CHEBI:59789"/>
        <dbReference type="ChEBI" id="CHEBI:64694"/>
        <dbReference type="ChEBI" id="CHEBI:84443"/>
        <dbReference type="EC" id="2.1.1.114"/>
    </reaction>
</comment>
<keyword evidence="7" id="KW-1185">Reference proteome</keyword>
<dbReference type="UniPathway" id="UPA00232"/>
<organism evidence="6 7">
    <name type="scientific">Fonsecaea erecta</name>
    <dbReference type="NCBI Taxonomy" id="1367422"/>
    <lineage>
        <taxon>Eukaryota</taxon>
        <taxon>Fungi</taxon>
        <taxon>Dikarya</taxon>
        <taxon>Ascomycota</taxon>
        <taxon>Pezizomycotina</taxon>
        <taxon>Eurotiomycetes</taxon>
        <taxon>Chaetothyriomycetidae</taxon>
        <taxon>Chaetothyriales</taxon>
        <taxon>Herpotrichiellaceae</taxon>
        <taxon>Fonsecaea</taxon>
    </lineage>
</organism>
<comment type="cofactor">
    <cofactor evidence="5">
        <name>Mg(2+)</name>
        <dbReference type="ChEBI" id="CHEBI:18420"/>
    </cofactor>
</comment>
<dbReference type="NCBIfam" id="TIGR01983">
    <property type="entry name" value="UbiG"/>
    <property type="match status" value="1"/>
</dbReference>
<keyword evidence="5" id="KW-0479">Metal-binding</keyword>
<dbReference type="GO" id="GO:0120537">
    <property type="term" value="F:3-demethylubiquinone 3-O-methyltransferase activity"/>
    <property type="evidence" value="ECO:0007669"/>
    <property type="project" value="RHEA"/>
</dbReference>
<dbReference type="EC" id="2.1.1.114" evidence="5"/>
<dbReference type="PANTHER" id="PTHR43464">
    <property type="entry name" value="METHYLTRANSFERASE"/>
    <property type="match status" value="1"/>
</dbReference>
<keyword evidence="5" id="KW-0496">Mitochondrion</keyword>
<keyword evidence="3 5" id="KW-0831">Ubiquinone biosynthesis</keyword>
<feature type="binding site" evidence="5">
    <location>
        <position position="95"/>
    </location>
    <ligand>
        <name>S-adenosyl-L-methionine</name>
        <dbReference type="ChEBI" id="CHEBI:59789"/>
    </ligand>
</feature>
<dbReference type="GeneID" id="30007174"/>
<comment type="similarity">
    <text evidence="5">Belongs to the class I-like SAM-binding methyltransferase superfamily. UbiG/COQ3 family.</text>
</comment>
<dbReference type="Proteomes" id="UP000078343">
    <property type="component" value="Unassembled WGS sequence"/>
</dbReference>
<dbReference type="HAMAP" id="MF_00472">
    <property type="entry name" value="UbiG"/>
    <property type="match status" value="1"/>
</dbReference>
<dbReference type="InterPro" id="IPR010233">
    <property type="entry name" value="UbiG_MeTrfase"/>
</dbReference>
<evidence type="ECO:0000256" key="5">
    <source>
        <dbReference type="HAMAP-Rule" id="MF_03190"/>
    </source>
</evidence>
<dbReference type="GO" id="GO:0010420">
    <property type="term" value="F:polyprenyldihydroxybenzoate methyltransferase activity"/>
    <property type="evidence" value="ECO:0007669"/>
    <property type="project" value="UniProtKB-UniRule"/>
</dbReference>
<keyword evidence="1 5" id="KW-0489">Methyltransferase</keyword>
<dbReference type="EMBL" id="LVYI01000002">
    <property type="protein sequence ID" value="OAP63777.1"/>
    <property type="molecule type" value="Genomic_DNA"/>
</dbReference>
<dbReference type="SUPFAM" id="SSF53335">
    <property type="entry name" value="S-adenosyl-L-methionine-dependent methyltransferases"/>
    <property type="match status" value="1"/>
</dbReference>
<dbReference type="AlphaFoldDB" id="A0A178ZVP1"/>
<proteinExistence type="inferred from homology"/>
<evidence type="ECO:0000256" key="1">
    <source>
        <dbReference type="ARBA" id="ARBA00022603"/>
    </source>
</evidence>
<evidence type="ECO:0000256" key="3">
    <source>
        <dbReference type="ARBA" id="ARBA00022688"/>
    </source>
</evidence>
<feature type="binding site" evidence="5">
    <location>
        <position position="124"/>
    </location>
    <ligand>
        <name>S-adenosyl-L-methionine</name>
        <dbReference type="ChEBI" id="CHEBI:59789"/>
    </ligand>
</feature>
<feature type="binding site" evidence="5">
    <location>
        <position position="199"/>
    </location>
    <ligand>
        <name>Mg(2+)</name>
        <dbReference type="ChEBI" id="CHEBI:18420"/>
    </ligand>
</feature>
<keyword evidence="5" id="KW-0999">Mitochondrion inner membrane</keyword>
<keyword evidence="2 5" id="KW-0808">Transferase</keyword>
<evidence type="ECO:0000256" key="2">
    <source>
        <dbReference type="ARBA" id="ARBA00022679"/>
    </source>
</evidence>
<dbReference type="GO" id="GO:0046872">
    <property type="term" value="F:metal ion binding"/>
    <property type="evidence" value="ECO:0007669"/>
    <property type="project" value="UniProtKB-KW"/>
</dbReference>
<dbReference type="Pfam" id="PF13489">
    <property type="entry name" value="Methyltransf_23"/>
    <property type="match status" value="1"/>
</dbReference>
<dbReference type="Gene3D" id="3.40.50.150">
    <property type="entry name" value="Vaccinia Virus protein VP39"/>
    <property type="match status" value="1"/>
</dbReference>
<reference evidence="6 7" key="1">
    <citation type="submission" date="2016-04" db="EMBL/GenBank/DDBJ databases">
        <title>Draft genome of Fonsecaea erecta CBS 125763.</title>
        <authorList>
            <person name="Weiss V.A."/>
            <person name="Vicente V.A."/>
            <person name="Raittz R.T."/>
            <person name="Moreno L.F."/>
            <person name="De Souza E.M."/>
            <person name="Pedrosa F.O."/>
            <person name="Steffens M.B."/>
            <person name="Faoro H."/>
            <person name="Tadra-Sfeir M.Z."/>
            <person name="Najafzadeh M.J."/>
            <person name="Felipe M.S."/>
            <person name="Teixeira M."/>
            <person name="Sun J."/>
            <person name="Xi L."/>
            <person name="Gomes R."/>
            <person name="De Azevedo C.M."/>
            <person name="Salgado C.G."/>
            <person name="Da Silva M.B."/>
            <person name="Nascimento M.F."/>
            <person name="Queiroz-Telles F."/>
            <person name="Attili D.S."/>
            <person name="Gorbushina A."/>
        </authorList>
    </citation>
    <scope>NUCLEOTIDE SEQUENCE [LARGE SCALE GENOMIC DNA]</scope>
    <source>
        <strain evidence="6 7">CBS 125763</strain>
    </source>
</reference>
<comment type="caution">
    <text evidence="6">The sequence shown here is derived from an EMBL/GenBank/DDBJ whole genome shotgun (WGS) entry which is preliminary data.</text>
</comment>
<keyword evidence="5" id="KW-0472">Membrane</keyword>
<dbReference type="CDD" id="cd02440">
    <property type="entry name" value="AdoMet_MTases"/>
    <property type="match status" value="1"/>
</dbReference>
<keyword evidence="4 5" id="KW-0949">S-adenosyl-L-methionine</keyword>
<evidence type="ECO:0000313" key="6">
    <source>
        <dbReference type="EMBL" id="OAP63777.1"/>
    </source>
</evidence>
<comment type="catalytic activity">
    <reaction evidence="5">
        <text>a 3-demethylubiquinone + S-adenosyl-L-methionine = a ubiquinone + S-adenosyl-L-homocysteine</text>
        <dbReference type="Rhea" id="RHEA:81215"/>
        <dbReference type="Rhea" id="RHEA-COMP:9565"/>
        <dbReference type="Rhea" id="RHEA-COMP:19654"/>
        <dbReference type="ChEBI" id="CHEBI:16389"/>
        <dbReference type="ChEBI" id="CHEBI:57856"/>
        <dbReference type="ChEBI" id="CHEBI:59789"/>
        <dbReference type="ChEBI" id="CHEBI:231825"/>
    </reaction>
</comment>
<evidence type="ECO:0000313" key="7">
    <source>
        <dbReference type="Proteomes" id="UP000078343"/>
    </source>
</evidence>
<name>A0A178ZVP1_9EURO</name>
<comment type="subcellular location">
    <subcellularLocation>
        <location evidence="5">Mitochondrion inner membrane</location>
        <topology evidence="5">Peripheral membrane protein</topology>
        <orientation evidence="5">Matrix side</orientation>
    </subcellularLocation>
</comment>
<comment type="pathway">
    <text evidence="5">Cofactor biosynthesis; ubiquinone biosynthesis.</text>
</comment>
<protein>
    <recommendedName>
        <fullName evidence="5">Ubiquinone biosynthesis O-methyltransferase, mitochondrial</fullName>
    </recommendedName>
    <alternativeName>
        <fullName evidence="5">3-demethylubiquinol 3-O-methyltransferase</fullName>
        <ecNumber evidence="5">2.1.1.64</ecNumber>
    </alternativeName>
    <alternativeName>
        <fullName evidence="5">3-demethylubiquinone 3-O-methyltransferase</fullName>
        <ecNumber evidence="5">2.1.1.-</ecNumber>
    </alternativeName>
    <alternativeName>
        <fullName evidence="5">Polyprenyldihydroxybenzoate methyltransferase</fullName>
        <ecNumber evidence="5">2.1.1.114</ecNumber>
    </alternativeName>
</protein>
<dbReference type="PANTHER" id="PTHR43464:SF19">
    <property type="entry name" value="UBIQUINONE BIOSYNTHESIS O-METHYLTRANSFERASE, MITOCHONDRIAL"/>
    <property type="match status" value="1"/>
</dbReference>
<comment type="subunit">
    <text evidence="5">Component of a multi-subunit COQ enzyme complex, composed of at least COQ3, COQ4, COQ5, COQ6, COQ7 and COQ9.</text>
</comment>
<dbReference type="STRING" id="1367422.A0A178ZVP1"/>
<comment type="catalytic activity">
    <reaction evidence="5">
        <text>a 3-demethylubiquinol + S-adenosyl-L-methionine = a ubiquinol + S-adenosyl-L-homocysteine + H(+)</text>
        <dbReference type="Rhea" id="RHEA:44380"/>
        <dbReference type="Rhea" id="RHEA-COMP:9566"/>
        <dbReference type="Rhea" id="RHEA-COMP:10914"/>
        <dbReference type="ChEBI" id="CHEBI:15378"/>
        <dbReference type="ChEBI" id="CHEBI:17976"/>
        <dbReference type="ChEBI" id="CHEBI:57856"/>
        <dbReference type="ChEBI" id="CHEBI:59789"/>
        <dbReference type="ChEBI" id="CHEBI:84422"/>
        <dbReference type="EC" id="2.1.1.64"/>
    </reaction>
</comment>
<sequence>MPATAIAPLRRADVLRTPWTTRLCLQQLMTHERARSRNTLLSQGCRHHSSSVAAASARPGSSVSASEVSHFSRLASSWWDPHGPSRLLHLMNPLRHDFIRSCVQPSSSERNIENEKRYSYLDVGCGGGIFASSAARLTTTLRVTAIDPTEDVIQVAKEHQRGDPALAAPGKLEYINCAIEDLPVPVTNDAKYDVLTVFEVLEHIDSPASFLDLAIPHLKPGGWLIGSTIARSPVAYLTTKLIAEAPLIGVVPRGTHDWDKYINPSELRGYFESGKAPGRWAEFITQGVVYLPALGWQVIQGSEEFGNYFFGVQKLEST</sequence>
<dbReference type="OrthoDB" id="3265906at2759"/>
<evidence type="ECO:0000256" key="4">
    <source>
        <dbReference type="ARBA" id="ARBA00022691"/>
    </source>
</evidence>
<feature type="binding site" evidence="5">
    <location>
        <position position="203"/>
    </location>
    <ligand>
        <name>Mg(2+)</name>
        <dbReference type="ChEBI" id="CHEBI:18420"/>
    </ligand>
</feature>
<keyword evidence="6" id="KW-0830">Ubiquinone</keyword>
<dbReference type="InterPro" id="IPR029063">
    <property type="entry name" value="SAM-dependent_MTases_sf"/>
</dbReference>
<dbReference type="EC" id="2.1.1.64" evidence="5"/>
<dbReference type="GO" id="GO:0031314">
    <property type="term" value="C:extrinsic component of mitochondrial inner membrane"/>
    <property type="evidence" value="ECO:0007669"/>
    <property type="project" value="UniProtKB-UniRule"/>
</dbReference>
<dbReference type="GO" id="GO:0061542">
    <property type="term" value="F:3-demethylubiquinol 3-O-methyltransferase activity"/>
    <property type="evidence" value="ECO:0007669"/>
    <property type="project" value="UniProtKB-UniRule"/>
</dbReference>